<keyword evidence="5" id="KW-0808">Transferase</keyword>
<comment type="catalytic activity">
    <reaction evidence="11">
        <text>O-acetyl-L-serine + hydrogen sulfide = L-cysteine + acetate</text>
        <dbReference type="Rhea" id="RHEA:14829"/>
        <dbReference type="ChEBI" id="CHEBI:29919"/>
        <dbReference type="ChEBI" id="CHEBI:30089"/>
        <dbReference type="ChEBI" id="CHEBI:35235"/>
        <dbReference type="ChEBI" id="CHEBI:58340"/>
        <dbReference type="EC" id="2.5.1.47"/>
    </reaction>
</comment>
<dbReference type="EC" id="2.5.1.47" evidence="4"/>
<evidence type="ECO:0000256" key="8">
    <source>
        <dbReference type="ARBA" id="ARBA00022989"/>
    </source>
</evidence>
<dbReference type="FunFam" id="3.40.50.1100:FF:000096">
    <property type="entry name" value="Related to cysteine synthase"/>
    <property type="match status" value="1"/>
</dbReference>
<evidence type="ECO:0000256" key="7">
    <source>
        <dbReference type="ARBA" id="ARBA00022787"/>
    </source>
</evidence>
<evidence type="ECO:0000256" key="5">
    <source>
        <dbReference type="ARBA" id="ARBA00022679"/>
    </source>
</evidence>
<keyword evidence="6" id="KW-0812">Transmembrane</keyword>
<evidence type="ECO:0000256" key="10">
    <source>
        <dbReference type="ARBA" id="ARBA00023136"/>
    </source>
</evidence>
<dbReference type="PANTHER" id="PTHR10314">
    <property type="entry name" value="CYSTATHIONINE BETA-SYNTHASE"/>
    <property type="match status" value="1"/>
</dbReference>
<dbReference type="Proteomes" id="UP000281549">
    <property type="component" value="Unassembled WGS sequence"/>
</dbReference>
<accession>A0A4P9YAV3</accession>
<evidence type="ECO:0000256" key="3">
    <source>
        <dbReference type="ARBA" id="ARBA00007103"/>
    </source>
</evidence>
<feature type="non-terminal residue" evidence="14">
    <location>
        <position position="1"/>
    </location>
</feature>
<name>A0A4P9YAV3_ROZAC</name>
<evidence type="ECO:0000313" key="15">
    <source>
        <dbReference type="Proteomes" id="UP000281549"/>
    </source>
</evidence>
<evidence type="ECO:0000256" key="9">
    <source>
        <dbReference type="ARBA" id="ARBA00023128"/>
    </source>
</evidence>
<sequence length="324" mass="35600">ITSLIGNTPIMELQSLSKMTGCRILAKLEFMNPGGSPKDRIALRIMEDAEREGKLKPGLSTICEGTVGSTGISLAMLAAYKKYGAYICMPSDQAKEKSDILEAYGAIVERVKPASIVDDEMFVRRAQNKARELKNGFFVDQFENESNFNAHYEETGPEIWEQCGGDIDALVLGAGTGGTIAGVSRYLKEKKEDVKVFLVDPPGSGLFNKVKFGVMFAKEEAEGTRKRHQVDTIVEGVGINRITRNFTEAIIDESFKITDDETIEMSRFLMKNEGLFVGSSSAINCVGAVKAAKELGPGHTIVTILCDSGQRHLTKFWRKDLQPK</sequence>
<dbReference type="InterPro" id="IPR050214">
    <property type="entry name" value="Cys_Synth/Cystath_Beta-Synth"/>
</dbReference>
<dbReference type="SUPFAM" id="SSF53686">
    <property type="entry name" value="Tryptophan synthase beta subunit-like PLP-dependent enzymes"/>
    <property type="match status" value="1"/>
</dbReference>
<dbReference type="GO" id="GO:0006535">
    <property type="term" value="P:cysteine biosynthetic process from serine"/>
    <property type="evidence" value="ECO:0007669"/>
    <property type="project" value="InterPro"/>
</dbReference>
<evidence type="ECO:0000259" key="13">
    <source>
        <dbReference type="Pfam" id="PF00291"/>
    </source>
</evidence>
<dbReference type="InterPro" id="IPR001926">
    <property type="entry name" value="TrpB-like_PALP"/>
</dbReference>
<reference evidence="15" key="1">
    <citation type="journal article" date="2018" name="Nat. Microbiol.">
        <title>Leveraging single-cell genomics to expand the fungal tree of life.</title>
        <authorList>
            <person name="Ahrendt S.R."/>
            <person name="Quandt C.A."/>
            <person name="Ciobanu D."/>
            <person name="Clum A."/>
            <person name="Salamov A."/>
            <person name="Andreopoulos B."/>
            <person name="Cheng J.F."/>
            <person name="Woyke T."/>
            <person name="Pelin A."/>
            <person name="Henrissat B."/>
            <person name="Reynolds N.K."/>
            <person name="Benny G.L."/>
            <person name="Smith M.E."/>
            <person name="James T.Y."/>
            <person name="Grigoriev I.V."/>
        </authorList>
    </citation>
    <scope>NUCLEOTIDE SEQUENCE [LARGE SCALE GENOMIC DNA]</scope>
    <source>
        <strain evidence="15">CSF55</strain>
    </source>
</reference>
<organism evidence="14 15">
    <name type="scientific">Rozella allomycis (strain CSF55)</name>
    <dbReference type="NCBI Taxonomy" id="988480"/>
    <lineage>
        <taxon>Eukaryota</taxon>
        <taxon>Fungi</taxon>
        <taxon>Fungi incertae sedis</taxon>
        <taxon>Cryptomycota</taxon>
        <taxon>Cryptomycota incertae sedis</taxon>
        <taxon>Rozella</taxon>
    </lineage>
</organism>
<dbReference type="GO" id="GO:0004124">
    <property type="term" value="F:cysteine synthase activity"/>
    <property type="evidence" value="ECO:0007669"/>
    <property type="project" value="UniProtKB-EC"/>
</dbReference>
<protein>
    <recommendedName>
        <fullName evidence="4">cysteine synthase</fullName>
        <ecNumber evidence="4">2.5.1.47</ecNumber>
    </recommendedName>
    <alternativeName>
        <fullName evidence="12">Cysteine synthase-like protein</fullName>
    </alternativeName>
</protein>
<evidence type="ECO:0000256" key="2">
    <source>
        <dbReference type="ARBA" id="ARBA00004572"/>
    </source>
</evidence>
<gene>
    <name evidence="14" type="ORF">ROZALSC1DRAFT_18129</name>
</gene>
<dbReference type="CDD" id="cd01561">
    <property type="entry name" value="CBS_like"/>
    <property type="match status" value="1"/>
</dbReference>
<dbReference type="InterPro" id="IPR001216">
    <property type="entry name" value="P-phosphate_BS"/>
</dbReference>
<comment type="cofactor">
    <cofactor evidence="1">
        <name>pyridoxal 5'-phosphate</name>
        <dbReference type="ChEBI" id="CHEBI:597326"/>
    </cofactor>
</comment>
<comment type="subcellular location">
    <subcellularLocation>
        <location evidence="2">Mitochondrion outer membrane</location>
        <topology evidence="2">Single-pass membrane protein</topology>
    </subcellularLocation>
</comment>
<evidence type="ECO:0000256" key="1">
    <source>
        <dbReference type="ARBA" id="ARBA00001933"/>
    </source>
</evidence>
<evidence type="ECO:0000313" key="14">
    <source>
        <dbReference type="EMBL" id="RKP15972.1"/>
    </source>
</evidence>
<keyword evidence="9" id="KW-0496">Mitochondrion</keyword>
<dbReference type="Pfam" id="PF00291">
    <property type="entry name" value="PALP"/>
    <property type="match status" value="1"/>
</dbReference>
<dbReference type="InterPro" id="IPR036052">
    <property type="entry name" value="TrpB-like_PALP_sf"/>
</dbReference>
<keyword evidence="7" id="KW-1000">Mitochondrion outer membrane</keyword>
<evidence type="ECO:0000256" key="11">
    <source>
        <dbReference type="ARBA" id="ARBA00047931"/>
    </source>
</evidence>
<evidence type="ECO:0000256" key="6">
    <source>
        <dbReference type="ARBA" id="ARBA00022692"/>
    </source>
</evidence>
<keyword evidence="10" id="KW-0472">Membrane</keyword>
<keyword evidence="8" id="KW-1133">Transmembrane helix</keyword>
<dbReference type="GO" id="GO:0005741">
    <property type="term" value="C:mitochondrial outer membrane"/>
    <property type="evidence" value="ECO:0007669"/>
    <property type="project" value="UniProtKB-SubCell"/>
</dbReference>
<dbReference type="PROSITE" id="PS00901">
    <property type="entry name" value="CYS_SYNTHASE"/>
    <property type="match status" value="1"/>
</dbReference>
<comment type="similarity">
    <text evidence="3">Belongs to the cysteine synthase/cystathionine beta-synthase family.</text>
</comment>
<dbReference type="Gene3D" id="3.40.50.1100">
    <property type="match status" value="2"/>
</dbReference>
<evidence type="ECO:0000256" key="12">
    <source>
        <dbReference type="ARBA" id="ARBA00078545"/>
    </source>
</evidence>
<dbReference type="AlphaFoldDB" id="A0A4P9YAV3"/>
<proteinExistence type="inferred from homology"/>
<dbReference type="EMBL" id="ML007228">
    <property type="protein sequence ID" value="RKP15972.1"/>
    <property type="molecule type" value="Genomic_DNA"/>
</dbReference>
<feature type="domain" description="Tryptophan synthase beta chain-like PALP" evidence="13">
    <location>
        <begin position="1"/>
        <end position="307"/>
    </location>
</feature>
<evidence type="ECO:0000256" key="4">
    <source>
        <dbReference type="ARBA" id="ARBA00012681"/>
    </source>
</evidence>